<name>A0A1E4SGI7_9ASCO</name>
<dbReference type="InterPro" id="IPR011989">
    <property type="entry name" value="ARM-like"/>
</dbReference>
<dbReference type="Pfam" id="PF24140">
    <property type="entry name" value="TPR_TNPO3_IPO13_3rd"/>
    <property type="match status" value="1"/>
</dbReference>
<dbReference type="PANTHER" id="PTHR12363:SF53">
    <property type="entry name" value="MRNA TRANSPORT REGULATOR MTR10"/>
    <property type="match status" value="1"/>
</dbReference>
<dbReference type="SMART" id="SM00913">
    <property type="entry name" value="IBN_N"/>
    <property type="match status" value="1"/>
</dbReference>
<organism evidence="2 3">
    <name type="scientific">Suhomyces tanzawaensis NRRL Y-17324</name>
    <dbReference type="NCBI Taxonomy" id="984487"/>
    <lineage>
        <taxon>Eukaryota</taxon>
        <taxon>Fungi</taxon>
        <taxon>Dikarya</taxon>
        <taxon>Ascomycota</taxon>
        <taxon>Saccharomycotina</taxon>
        <taxon>Pichiomycetes</taxon>
        <taxon>Debaryomycetaceae</taxon>
        <taxon>Suhomyces</taxon>
    </lineage>
</organism>
<dbReference type="GO" id="GO:0035719">
    <property type="term" value="P:tRNA import into nucleus"/>
    <property type="evidence" value="ECO:0007669"/>
    <property type="project" value="EnsemblFungi"/>
</dbReference>
<dbReference type="EMBL" id="KV453913">
    <property type="protein sequence ID" value="ODV78624.1"/>
    <property type="molecule type" value="Genomic_DNA"/>
</dbReference>
<dbReference type="GeneID" id="30984366"/>
<dbReference type="InterPro" id="IPR057941">
    <property type="entry name" value="TPR_TNPO3_IPO13_2nd"/>
</dbReference>
<dbReference type="AlphaFoldDB" id="A0A1E4SGI7"/>
<dbReference type="Pfam" id="PF03810">
    <property type="entry name" value="IBN_N"/>
    <property type="match status" value="1"/>
</dbReference>
<evidence type="ECO:0000313" key="3">
    <source>
        <dbReference type="Proteomes" id="UP000094285"/>
    </source>
</evidence>
<dbReference type="InterPro" id="IPR057942">
    <property type="entry name" value="TPR_TNPO3_IPO13_3rd"/>
</dbReference>
<dbReference type="GO" id="GO:0005634">
    <property type="term" value="C:nucleus"/>
    <property type="evidence" value="ECO:0007669"/>
    <property type="project" value="EnsemblFungi"/>
</dbReference>
<dbReference type="InterPro" id="IPR051345">
    <property type="entry name" value="Importin_beta-like_NTR"/>
</dbReference>
<dbReference type="Proteomes" id="UP000094285">
    <property type="component" value="Unassembled WGS sequence"/>
</dbReference>
<protein>
    <submittedName>
        <fullName evidence="2">ARM repeat-containing protein</fullName>
    </submittedName>
</protein>
<evidence type="ECO:0000259" key="1">
    <source>
        <dbReference type="SMART" id="SM00913"/>
    </source>
</evidence>
<dbReference type="STRING" id="984487.A0A1E4SGI7"/>
<dbReference type="PANTHER" id="PTHR12363">
    <property type="entry name" value="TRANSPORTIN 3 AND IMPORTIN 13"/>
    <property type="match status" value="1"/>
</dbReference>
<dbReference type="Pfam" id="PF24139">
    <property type="entry name" value="TPR_TNPO3_IPO13_4th"/>
    <property type="match status" value="1"/>
</dbReference>
<dbReference type="InterPro" id="IPR016024">
    <property type="entry name" value="ARM-type_fold"/>
</dbReference>
<dbReference type="InterPro" id="IPR013598">
    <property type="entry name" value="Exportin-1/Importin-b-like"/>
</dbReference>
<dbReference type="InterPro" id="IPR058537">
    <property type="entry name" value="TPR_TNPO3_IPO13_4th"/>
</dbReference>
<dbReference type="GO" id="GO:0006606">
    <property type="term" value="P:protein import into nucleus"/>
    <property type="evidence" value="ECO:0007669"/>
    <property type="project" value="EnsemblFungi"/>
</dbReference>
<evidence type="ECO:0000313" key="2">
    <source>
        <dbReference type="EMBL" id="ODV78624.1"/>
    </source>
</evidence>
<dbReference type="SUPFAM" id="SSF48371">
    <property type="entry name" value="ARM repeat"/>
    <property type="match status" value="1"/>
</dbReference>
<dbReference type="GO" id="GO:0005737">
    <property type="term" value="C:cytoplasm"/>
    <property type="evidence" value="ECO:0007669"/>
    <property type="project" value="EnsemblFungi"/>
</dbReference>
<keyword evidence="3" id="KW-1185">Reference proteome</keyword>
<dbReference type="RefSeq" id="XP_020063746.1">
    <property type="nucleotide sequence ID" value="XM_020210230.1"/>
</dbReference>
<reference evidence="3" key="1">
    <citation type="submission" date="2016-05" db="EMBL/GenBank/DDBJ databases">
        <title>Comparative genomics of biotechnologically important yeasts.</title>
        <authorList>
            <consortium name="DOE Joint Genome Institute"/>
            <person name="Riley R."/>
            <person name="Haridas S."/>
            <person name="Wolfe K.H."/>
            <person name="Lopes M.R."/>
            <person name="Hittinger C.T."/>
            <person name="Goker M."/>
            <person name="Salamov A."/>
            <person name="Wisecaver J."/>
            <person name="Long T.M."/>
            <person name="Aerts A.L."/>
            <person name="Barry K."/>
            <person name="Choi C."/>
            <person name="Clum A."/>
            <person name="Coughlan A.Y."/>
            <person name="Deshpande S."/>
            <person name="Douglass A.P."/>
            <person name="Hanson S.J."/>
            <person name="Klenk H.-P."/>
            <person name="Labutti K."/>
            <person name="Lapidus A."/>
            <person name="Lindquist E."/>
            <person name="Lipzen A."/>
            <person name="Meier-Kolthoff J.P."/>
            <person name="Ohm R.A."/>
            <person name="Otillar R.P."/>
            <person name="Pangilinan J."/>
            <person name="Peng Y."/>
            <person name="Rokas A."/>
            <person name="Rosa C.A."/>
            <person name="Scheuner C."/>
            <person name="Sibirny A.A."/>
            <person name="Slot J.C."/>
            <person name="Stielow J.B."/>
            <person name="Sun H."/>
            <person name="Kurtzman C.P."/>
            <person name="Blackwell M."/>
            <person name="Grigoriev I.V."/>
            <person name="Jeffries T.W."/>
        </authorList>
    </citation>
    <scope>NUCLEOTIDE SEQUENCE [LARGE SCALE GENOMIC DNA]</scope>
    <source>
        <strain evidence="3">NRRL Y-17324</strain>
    </source>
</reference>
<dbReference type="GO" id="GO:0031267">
    <property type="term" value="F:small GTPase binding"/>
    <property type="evidence" value="ECO:0007669"/>
    <property type="project" value="InterPro"/>
</dbReference>
<dbReference type="GO" id="GO:0008139">
    <property type="term" value="F:nuclear localization sequence binding"/>
    <property type="evidence" value="ECO:0007669"/>
    <property type="project" value="EnsemblFungi"/>
</dbReference>
<dbReference type="OrthoDB" id="435593at2759"/>
<feature type="domain" description="Importin N-terminal" evidence="1">
    <location>
        <begin position="28"/>
        <end position="96"/>
    </location>
</feature>
<gene>
    <name evidence="2" type="ORF">CANTADRAFT_53562</name>
</gene>
<dbReference type="Gene3D" id="1.25.10.10">
    <property type="entry name" value="Leucine-rich Repeat Variant"/>
    <property type="match status" value="1"/>
</dbReference>
<dbReference type="GO" id="GO:0061015">
    <property type="term" value="P:snRNA import into nucleus"/>
    <property type="evidence" value="ECO:0007669"/>
    <property type="project" value="EnsemblFungi"/>
</dbReference>
<dbReference type="Pfam" id="PF24138">
    <property type="entry name" value="TPR_TNPO3_IPO13_2nd"/>
    <property type="match status" value="1"/>
</dbReference>
<sequence>MSDDTYSQLQHALKTMFSNANQDEKLKASHFLESFQKSQQAWEVVHTILAADQATDIQFLLFAAQTLRSKITYDLSQFPASNLVQLKDSVITLLIKYSLAPHRLIRSQLCIALSHLSVQYLEWDNAFSEIVNKLSSSVVCLLDFLRVLPEELDDLKKFSLSDAEFNVRCQALITENVEQVLLMLQGLCEQGDHASLILDCLNNWIKEGSIEQILQIAPLTNVIFQSLTNDNTFDSGIECLVTIIKETRDIDNYQIIDALFSQLLQLHEFMVKNPSKREDPETFESLTRLFVEASEAWNVLIVKNPKHFKPLVEILLESCKYDQDLDIVRYTFNFWDMLKQLITLPKFQESKQELSSCFESLISIIIKQLTYPIGVDDHDLFEGDKEQEDKFKEFRYEMGDVLKNCCSVLGATKALSIPFQQIQQIISNPENSSSNWQNLESALFSMRTMAKEVPTKERTILPSIMSYLVQLPEHPKIRYSATLVLGRYTEWTSKNPQFLQPQLNYIIKGFEIVGQSSDQKSSKDIIMATSRALMYFCQDCSSLLVEYLEQLYMLYGQIKDQLDVVSHYELVDGLAHVINQLPMENLYKTTEMFINPTLEILNEYLEGKRNNDEHLADNVEVITTFFKVLRCNDFEKPAYPVATLFIDRVWPVVSQLLVKSGASILVSERLLKLIKAAVQSFSTYLLSILGDLATLLHQGFKQYNYGCYLWVSGILIREYGDEYTSDDIKESVYQFGLSQCASFFETVFTKYAHNQAEIKTIPDVVADYYRMVGDLLMFYPLRFTADVDLMGSTLKVSILTLSIVNEIEPLVTCLHFLIDLLSWGLPHPPVSFFDENPEIPRRAIQQFVVSDNHGAQLLREVVNGVIFKFHHDIQQDANDVILKILLVTPDQTVSLQWLSEVAKTLPNVNEHEIVKLVNIVSVALPNKDNRRVRSALKDFISWYCRKNVTPRSEF</sequence>
<dbReference type="Pfam" id="PF08389">
    <property type="entry name" value="Xpo1"/>
    <property type="match status" value="1"/>
</dbReference>
<accession>A0A1E4SGI7</accession>
<proteinExistence type="predicted"/>
<dbReference type="InterPro" id="IPR001494">
    <property type="entry name" value="Importin-beta_N"/>
</dbReference>